<dbReference type="PANTHER" id="PTHR36836:SF1">
    <property type="entry name" value="COLANIC ACID BIOSYNTHESIS PROTEIN WCAK"/>
    <property type="match status" value="1"/>
</dbReference>
<evidence type="ECO:0000313" key="3">
    <source>
        <dbReference type="Proteomes" id="UP001138997"/>
    </source>
</evidence>
<organism evidence="2 3">
    <name type="scientific">Kineosporia babensis</name>
    <dbReference type="NCBI Taxonomy" id="499548"/>
    <lineage>
        <taxon>Bacteria</taxon>
        <taxon>Bacillati</taxon>
        <taxon>Actinomycetota</taxon>
        <taxon>Actinomycetes</taxon>
        <taxon>Kineosporiales</taxon>
        <taxon>Kineosporiaceae</taxon>
        <taxon>Kineosporia</taxon>
    </lineage>
</organism>
<dbReference type="Pfam" id="PF04230">
    <property type="entry name" value="PS_pyruv_trans"/>
    <property type="match status" value="1"/>
</dbReference>
<keyword evidence="3" id="KW-1185">Reference proteome</keyword>
<gene>
    <name evidence="2" type="ORF">LR394_11400</name>
</gene>
<protein>
    <submittedName>
        <fullName evidence="2">Polysaccharide pyruvyl transferase family protein</fullName>
    </submittedName>
</protein>
<evidence type="ECO:0000259" key="1">
    <source>
        <dbReference type="Pfam" id="PF04230"/>
    </source>
</evidence>
<dbReference type="AlphaFoldDB" id="A0A9X1NEC2"/>
<proteinExistence type="predicted"/>
<accession>A0A9X1NEC2</accession>
<sequence length="526" mass="57591">MSTPAAEDLEQPVTVEEEVPLGTRLSRLRKAGRFAEAADLVRAELPAEVPAQLHLEAGLCLAAVSDYQAANAHLLLAAIDPGQAPNALAKLSEIAWVRHDHVRGRDYALEGLALDPSSRGNRIQLRRNERAETAANALGDTSGMVAHAAFHADPHGNAGDLGLVDSVRRGFDLEYEPRPRTGLSKSALKKPQSFPRWWDVHVHQLFDEQRLAEVNAGDGLVLGGGGLFLPDTAPNGNSGWQWNVPDEMLRRIRVPLVVWAVGYNTFQGQGFHGDRFSGALRTLVEKASFVGLRNSGSIERVREMLPAELAEKVSWQPCPTTVISRLGGPAWEIPGDLGEFGPVLLNCAYDRSDRRFGDGYGRFLTGLRDWILVTRRRGAEVQYAAHCVDDENFVVDLRREHGLSLPVIPMYDMTVAQIHSTYRRASLVVGMRGHAGMIPFGCGTPIVSLVSHPKLTYFLADIERPQWGVAVDEPDLAARLGEVTGEILDDRAAVVADIDGLQQRLFQVTLENLASLPEPLRVVPRG</sequence>
<dbReference type="GO" id="GO:0016740">
    <property type="term" value="F:transferase activity"/>
    <property type="evidence" value="ECO:0007669"/>
    <property type="project" value="UniProtKB-KW"/>
</dbReference>
<dbReference type="EMBL" id="JAJOMB010000005">
    <property type="protein sequence ID" value="MCD5311508.1"/>
    <property type="molecule type" value="Genomic_DNA"/>
</dbReference>
<dbReference type="RefSeq" id="WP_231440771.1">
    <property type="nucleotide sequence ID" value="NZ_JAJOMB010000005.1"/>
</dbReference>
<dbReference type="PANTHER" id="PTHR36836">
    <property type="entry name" value="COLANIC ACID BIOSYNTHESIS PROTEIN WCAK"/>
    <property type="match status" value="1"/>
</dbReference>
<dbReference type="InterPro" id="IPR007345">
    <property type="entry name" value="Polysacch_pyruvyl_Trfase"/>
</dbReference>
<keyword evidence="2" id="KW-0808">Transferase</keyword>
<name>A0A9X1NEC2_9ACTN</name>
<reference evidence="2" key="1">
    <citation type="submission" date="2021-11" db="EMBL/GenBank/DDBJ databases">
        <title>Streptomyces corallinus and Kineosporia corallina sp. nov., two new coral-derived marine actinobacteria.</title>
        <authorList>
            <person name="Buangrab K."/>
            <person name="Sutthacheep M."/>
            <person name="Yeemin T."/>
            <person name="Harunari E."/>
            <person name="Igarashi Y."/>
            <person name="Sripreechasak P."/>
            <person name="Kanchanasin P."/>
            <person name="Tanasupawat S."/>
            <person name="Phongsopitanun W."/>
        </authorList>
    </citation>
    <scope>NUCLEOTIDE SEQUENCE</scope>
    <source>
        <strain evidence="2">JCM 31032</strain>
    </source>
</reference>
<feature type="domain" description="Polysaccharide pyruvyl transferase" evidence="1">
    <location>
        <begin position="197"/>
        <end position="451"/>
    </location>
</feature>
<dbReference type="Proteomes" id="UP001138997">
    <property type="component" value="Unassembled WGS sequence"/>
</dbReference>
<evidence type="ECO:0000313" key="2">
    <source>
        <dbReference type="EMBL" id="MCD5311508.1"/>
    </source>
</evidence>
<comment type="caution">
    <text evidence="2">The sequence shown here is derived from an EMBL/GenBank/DDBJ whole genome shotgun (WGS) entry which is preliminary data.</text>
</comment>